<dbReference type="Pfam" id="PF00160">
    <property type="entry name" value="Pro_isomerase"/>
    <property type="match status" value="1"/>
</dbReference>
<dbReference type="AlphaFoldDB" id="A0A1G5CV81"/>
<evidence type="ECO:0000313" key="2">
    <source>
        <dbReference type="EMBL" id="SCY06294.1"/>
    </source>
</evidence>
<dbReference type="PROSITE" id="PS50072">
    <property type="entry name" value="CSA_PPIASE_2"/>
    <property type="match status" value="1"/>
</dbReference>
<dbReference type="OrthoDB" id="9807797at2"/>
<proteinExistence type="predicted"/>
<keyword evidence="3" id="KW-1185">Reference proteome</keyword>
<dbReference type="STRING" id="490189.SAMN02927903_00652"/>
<dbReference type="InterPro" id="IPR002130">
    <property type="entry name" value="Cyclophilin-type_PPIase_dom"/>
</dbReference>
<dbReference type="InterPro" id="IPR029000">
    <property type="entry name" value="Cyclophilin-like_dom_sf"/>
</dbReference>
<dbReference type="Proteomes" id="UP000199354">
    <property type="component" value="Unassembled WGS sequence"/>
</dbReference>
<dbReference type="GO" id="GO:0003755">
    <property type="term" value="F:peptidyl-prolyl cis-trans isomerase activity"/>
    <property type="evidence" value="ECO:0007669"/>
    <property type="project" value="InterPro"/>
</dbReference>
<protein>
    <submittedName>
        <fullName evidence="2">Peptidyl-prolyl cis-trans isomerase (Rotamase)-cyclophilin family</fullName>
    </submittedName>
</protein>
<dbReference type="PROSITE" id="PS51257">
    <property type="entry name" value="PROKAR_LIPOPROTEIN"/>
    <property type="match status" value="1"/>
</dbReference>
<name>A0A1G5CV81_9FLAO</name>
<dbReference type="EMBL" id="FMVF01000003">
    <property type="protein sequence ID" value="SCY06294.1"/>
    <property type="molecule type" value="Genomic_DNA"/>
</dbReference>
<dbReference type="PANTHER" id="PTHR45625:SF6">
    <property type="entry name" value="SPLICEOSOME-ASSOCIATED PROTEIN CWC27 HOMOLOG"/>
    <property type="match status" value="1"/>
</dbReference>
<dbReference type="RefSeq" id="WP_091140884.1">
    <property type="nucleotide sequence ID" value="NZ_FMVF01000003.1"/>
</dbReference>
<evidence type="ECO:0000313" key="3">
    <source>
        <dbReference type="Proteomes" id="UP000199354"/>
    </source>
</evidence>
<reference evidence="2 3" key="1">
    <citation type="submission" date="2016-10" db="EMBL/GenBank/DDBJ databases">
        <authorList>
            <person name="de Groot N.N."/>
        </authorList>
    </citation>
    <scope>NUCLEOTIDE SEQUENCE [LARGE SCALE GENOMIC DNA]</scope>
    <source>
        <strain evidence="2 3">CGMCC 1.7031</strain>
    </source>
</reference>
<evidence type="ECO:0000259" key="1">
    <source>
        <dbReference type="PROSITE" id="PS50072"/>
    </source>
</evidence>
<gene>
    <name evidence="2" type="ORF">SAMN02927903_00652</name>
</gene>
<feature type="domain" description="PPIase cyclophilin-type" evidence="1">
    <location>
        <begin position="42"/>
        <end position="166"/>
    </location>
</feature>
<sequence length="204" mass="23026">MKKATLLLLLIVLGCKKQDFDAQWTLEQAPAAFTARFETTQGTFDIAVTRDWSPKAADRLYQLVKHGYYDDAIFYRVVDGFVAQFGNTDTITMNQWRAVKVPDEPVKFGNKKGMVSFARSGPVTRDLELFVNLKDNPVLDTLDFEGVRGFPAVGRVTQGMDVVEKLYSGYGETPMSDENLYANRNGFLAKYPELDLIKKAYLVE</sequence>
<organism evidence="2 3">
    <name type="scientific">Flavobacterium caeni</name>
    <dbReference type="NCBI Taxonomy" id="490189"/>
    <lineage>
        <taxon>Bacteria</taxon>
        <taxon>Pseudomonadati</taxon>
        <taxon>Bacteroidota</taxon>
        <taxon>Flavobacteriia</taxon>
        <taxon>Flavobacteriales</taxon>
        <taxon>Flavobacteriaceae</taxon>
        <taxon>Flavobacterium</taxon>
    </lineage>
</organism>
<accession>A0A1G5CV81</accession>
<dbReference type="InterPro" id="IPR044666">
    <property type="entry name" value="Cyclophilin_A-like"/>
</dbReference>
<keyword evidence="2" id="KW-0413">Isomerase</keyword>
<dbReference type="PANTHER" id="PTHR45625">
    <property type="entry name" value="PEPTIDYL-PROLYL CIS-TRANS ISOMERASE-RELATED"/>
    <property type="match status" value="1"/>
</dbReference>
<dbReference type="Gene3D" id="2.40.100.10">
    <property type="entry name" value="Cyclophilin-like"/>
    <property type="match status" value="1"/>
</dbReference>
<dbReference type="SUPFAM" id="SSF50891">
    <property type="entry name" value="Cyclophilin-like"/>
    <property type="match status" value="1"/>
</dbReference>